<accession>A0ABX4HV67</accession>
<protein>
    <recommendedName>
        <fullName evidence="5">mRNA interferase MazF</fullName>
    </recommendedName>
</protein>
<evidence type="ECO:0000256" key="2">
    <source>
        <dbReference type="ARBA" id="ARBA00022649"/>
    </source>
</evidence>
<keyword evidence="2" id="KW-1277">Toxin-antitoxin system</keyword>
<dbReference type="InterPro" id="IPR003477">
    <property type="entry name" value="PemK-like"/>
</dbReference>
<keyword evidence="4" id="KW-1185">Reference proteome</keyword>
<proteinExistence type="inferred from homology"/>
<evidence type="ECO:0008006" key="5">
    <source>
        <dbReference type="Google" id="ProtNLM"/>
    </source>
</evidence>
<evidence type="ECO:0000313" key="3">
    <source>
        <dbReference type="EMBL" id="PBB07132.1"/>
    </source>
</evidence>
<evidence type="ECO:0000313" key="4">
    <source>
        <dbReference type="Proteomes" id="UP000217561"/>
    </source>
</evidence>
<sequence>MNKTMQKLEGVIEHMDEKRGKIFIDWLNTQSTYLQWEEGFDPSYLKAYKRGEIVFAHFGFNVGAEYGGMHYAVVVSDSSKMNPNVNVIPMSSLEEGQTEEDIHKSRVFLGVINGLNDKKAMAIPDQLRPISKIRIVRPKKAKETVYKLNSEQMDAIDDKVRRMFTRLRSEDKKEK</sequence>
<comment type="similarity">
    <text evidence="1">Belongs to the PemK/MazF family.</text>
</comment>
<comment type="caution">
    <text evidence="3">The sequence shown here is derived from an EMBL/GenBank/DDBJ whole genome shotgun (WGS) entry which is preliminary data.</text>
</comment>
<dbReference type="SUPFAM" id="SSF50118">
    <property type="entry name" value="Cell growth inhibitor/plasmid maintenance toxic component"/>
    <property type="match status" value="1"/>
</dbReference>
<reference evidence="3 4" key="1">
    <citation type="submission" date="2017-08" db="EMBL/GenBank/DDBJ databases">
        <title>Salimicrobium alkalisoli sp. nov., isolated from saline alkaline soil.</title>
        <authorList>
            <person name="Zhang G."/>
            <person name="Xiong Q."/>
        </authorList>
    </citation>
    <scope>NUCLEOTIDE SEQUENCE [LARGE SCALE GENOMIC DNA]</scope>
    <source>
        <strain evidence="3 4">WN024</strain>
    </source>
</reference>
<dbReference type="EMBL" id="NSGH01000001">
    <property type="protein sequence ID" value="PBB07132.1"/>
    <property type="molecule type" value="Genomic_DNA"/>
</dbReference>
<gene>
    <name evidence="3" type="ORF">CKW00_00015</name>
</gene>
<dbReference type="Proteomes" id="UP000217561">
    <property type="component" value="Unassembled WGS sequence"/>
</dbReference>
<dbReference type="InterPro" id="IPR011067">
    <property type="entry name" value="Plasmid_toxin/cell-grow_inhib"/>
</dbReference>
<dbReference type="Pfam" id="PF02452">
    <property type="entry name" value="PemK_toxin"/>
    <property type="match status" value="1"/>
</dbReference>
<dbReference type="Gene3D" id="2.30.30.110">
    <property type="match status" value="1"/>
</dbReference>
<organism evidence="3 4">
    <name type="scientific">Salimicrobium humidisoli</name>
    <dbReference type="NCBI Taxonomy" id="2029857"/>
    <lineage>
        <taxon>Bacteria</taxon>
        <taxon>Bacillati</taxon>
        <taxon>Bacillota</taxon>
        <taxon>Bacilli</taxon>
        <taxon>Bacillales</taxon>
        <taxon>Bacillaceae</taxon>
        <taxon>Salimicrobium</taxon>
    </lineage>
</organism>
<name>A0ABX4HV67_9BACI</name>
<evidence type="ECO:0000256" key="1">
    <source>
        <dbReference type="ARBA" id="ARBA00007521"/>
    </source>
</evidence>